<accession>A0A7Y2RFK2</accession>
<gene>
    <name evidence="1" type="ORF">HLH17_08040</name>
</gene>
<keyword evidence="1" id="KW-0547">Nucleotide-binding</keyword>
<dbReference type="EMBL" id="JABERL010000020">
    <property type="protein sequence ID" value="NNH77604.1"/>
    <property type="molecule type" value="Genomic_DNA"/>
</dbReference>
<evidence type="ECO:0000313" key="1">
    <source>
        <dbReference type="EMBL" id="NNH77604.1"/>
    </source>
</evidence>
<comment type="caution">
    <text evidence="1">The sequence shown here is derived from an EMBL/GenBank/DDBJ whole genome shotgun (WGS) entry which is preliminary data.</text>
</comment>
<dbReference type="GO" id="GO:0005524">
    <property type="term" value="F:ATP binding"/>
    <property type="evidence" value="ECO:0007669"/>
    <property type="project" value="UniProtKB-KW"/>
</dbReference>
<keyword evidence="1" id="KW-0067">ATP-binding</keyword>
<sequence length="261" mass="31411">MSVLKRLEQNRRILEFIDSSHLNSKNNNTSTFLIGKNGSGKSRLLRSIIIHTLRNPDFQKILAISNTQYHKYPYIWELAKEDYLNIEKYTCTAFENHSSWIKYQNERFREDEEIDINKYHNTRINQDSSILDPKIFDKFYKTEIRWYKKKETPEPFLNNFLHLDSILFNIDQIKNLSFKIIETLEFLGLDPYIEIHTRINTLIDDDFKKLIETLNFYSNKNYLKDINTLLFILKNINKFQIIYILSIDNDLLYQLSIINFN</sequence>
<evidence type="ECO:0000313" key="2">
    <source>
        <dbReference type="Proteomes" id="UP000569202"/>
    </source>
</evidence>
<organism evidence="1 2">
    <name type="scientific">Acinetobacter terrae</name>
    <dbReference type="NCBI Taxonomy" id="2731247"/>
    <lineage>
        <taxon>Bacteria</taxon>
        <taxon>Pseudomonadati</taxon>
        <taxon>Pseudomonadota</taxon>
        <taxon>Gammaproteobacteria</taxon>
        <taxon>Moraxellales</taxon>
        <taxon>Moraxellaceae</taxon>
        <taxon>Acinetobacter</taxon>
        <taxon>Acinetobacter Taxon 24</taxon>
    </lineage>
</organism>
<dbReference type="SUPFAM" id="SSF52540">
    <property type="entry name" value="P-loop containing nucleoside triphosphate hydrolases"/>
    <property type="match status" value="1"/>
</dbReference>
<dbReference type="AlphaFoldDB" id="A0A7Y2RFK2"/>
<reference evidence="1 2" key="1">
    <citation type="submission" date="2020-04" db="EMBL/GenBank/DDBJ databases">
        <title>Acinetobacter Taxon 24.</title>
        <authorList>
            <person name="Nemec A."/>
            <person name="Radolfova-Krizova L."/>
            <person name="Higgins P.G."/>
            <person name="Spanelova P."/>
        </authorList>
    </citation>
    <scope>NUCLEOTIDE SEQUENCE [LARGE SCALE GENOMIC DNA]</scope>
    <source>
        <strain evidence="1 2">ANC 5380</strain>
    </source>
</reference>
<dbReference type="InterPro" id="IPR027417">
    <property type="entry name" value="P-loop_NTPase"/>
</dbReference>
<dbReference type="Proteomes" id="UP000569202">
    <property type="component" value="Unassembled WGS sequence"/>
</dbReference>
<dbReference type="RefSeq" id="WP_171540269.1">
    <property type="nucleotide sequence ID" value="NZ_JABERL010000020.1"/>
</dbReference>
<name>A0A7Y2RFK2_9GAMM</name>
<protein>
    <submittedName>
        <fullName evidence="1">ATP-binding protein</fullName>
    </submittedName>
</protein>
<proteinExistence type="predicted"/>